<keyword evidence="2" id="KW-1185">Reference proteome</keyword>
<sequence>MSYCHHSAAPLWSSQSIHICTRRHHDPPSLVELLYSNFPSFSGTAEDGQFPLSTSQYCFLSKLTAYLLTSKESCRPTSEKCINVELADHTSINIDPILGPSSQGPMETDFLKKPSLIFIQYAVSIWRANSHCP</sequence>
<organism evidence="1 2">
    <name type="scientific">Cerrena zonata</name>
    <dbReference type="NCBI Taxonomy" id="2478898"/>
    <lineage>
        <taxon>Eukaryota</taxon>
        <taxon>Fungi</taxon>
        <taxon>Dikarya</taxon>
        <taxon>Basidiomycota</taxon>
        <taxon>Agaricomycotina</taxon>
        <taxon>Agaricomycetes</taxon>
        <taxon>Polyporales</taxon>
        <taxon>Cerrenaceae</taxon>
        <taxon>Cerrena</taxon>
    </lineage>
</organism>
<dbReference type="AlphaFoldDB" id="A0AAW0FV85"/>
<reference evidence="1 2" key="1">
    <citation type="submission" date="2022-09" db="EMBL/GenBank/DDBJ databases">
        <authorList>
            <person name="Palmer J.M."/>
        </authorList>
    </citation>
    <scope>NUCLEOTIDE SEQUENCE [LARGE SCALE GENOMIC DNA]</scope>
    <source>
        <strain evidence="1 2">DSM 7382</strain>
    </source>
</reference>
<evidence type="ECO:0000313" key="2">
    <source>
        <dbReference type="Proteomes" id="UP001385951"/>
    </source>
</evidence>
<name>A0AAW0FV85_9APHY</name>
<evidence type="ECO:0000313" key="1">
    <source>
        <dbReference type="EMBL" id="KAK7680620.1"/>
    </source>
</evidence>
<comment type="caution">
    <text evidence="1">The sequence shown here is derived from an EMBL/GenBank/DDBJ whole genome shotgun (WGS) entry which is preliminary data.</text>
</comment>
<gene>
    <name evidence="1" type="ORF">QCA50_016402</name>
</gene>
<dbReference type="EMBL" id="JASBNA010000048">
    <property type="protein sequence ID" value="KAK7680620.1"/>
    <property type="molecule type" value="Genomic_DNA"/>
</dbReference>
<accession>A0AAW0FV85</accession>
<protein>
    <submittedName>
        <fullName evidence="1">Uncharacterized protein</fullName>
    </submittedName>
</protein>
<dbReference type="Proteomes" id="UP001385951">
    <property type="component" value="Unassembled WGS sequence"/>
</dbReference>
<proteinExistence type="predicted"/>